<dbReference type="EMBL" id="QLYX01000003">
    <property type="protein sequence ID" value="RAY15899.1"/>
    <property type="molecule type" value="Genomic_DNA"/>
</dbReference>
<evidence type="ECO:0000259" key="2">
    <source>
        <dbReference type="Pfam" id="PF11716"/>
    </source>
</evidence>
<gene>
    <name evidence="3" type="ORF">DPM19_09085</name>
</gene>
<dbReference type="InterPro" id="IPR034660">
    <property type="entry name" value="DinB/YfiT-like"/>
</dbReference>
<proteinExistence type="predicted"/>
<feature type="domain" description="MDMPI C-terminal" evidence="1">
    <location>
        <begin position="140"/>
        <end position="232"/>
    </location>
</feature>
<dbReference type="GO" id="GO:0046872">
    <property type="term" value="F:metal ion binding"/>
    <property type="evidence" value="ECO:0007669"/>
    <property type="project" value="InterPro"/>
</dbReference>
<dbReference type="PANTHER" id="PTHR40758">
    <property type="entry name" value="CONSERVED PROTEIN"/>
    <property type="match status" value="1"/>
</dbReference>
<dbReference type="OrthoDB" id="3671213at2"/>
<name>A0A365HA45_9ACTN</name>
<keyword evidence="3" id="KW-0413">Isomerase</keyword>
<feature type="domain" description="Mycothiol-dependent maleylpyruvate isomerase metal-binding" evidence="2">
    <location>
        <begin position="10"/>
        <end position="127"/>
    </location>
</feature>
<dbReference type="RefSeq" id="WP_111864728.1">
    <property type="nucleotide sequence ID" value="NZ_QLYX01000003.1"/>
</dbReference>
<dbReference type="InterPro" id="IPR017517">
    <property type="entry name" value="Maleyloyr_isom"/>
</dbReference>
<dbReference type="InterPro" id="IPR010872">
    <property type="entry name" value="MDMPI_C-term_domain"/>
</dbReference>
<keyword evidence="3" id="KW-0670">Pyruvate</keyword>
<dbReference type="GO" id="GO:0005886">
    <property type="term" value="C:plasma membrane"/>
    <property type="evidence" value="ECO:0007669"/>
    <property type="project" value="TreeGrafter"/>
</dbReference>
<dbReference type="NCBIfam" id="TIGR03083">
    <property type="entry name" value="maleylpyruvate isomerase family mycothiol-dependent enzyme"/>
    <property type="match status" value="1"/>
</dbReference>
<reference evidence="3 4" key="1">
    <citation type="submission" date="2018-06" db="EMBL/GenBank/DDBJ databases">
        <title>Actinomadura craniellae sp. nov. isolated from marine sponge Craniella sp.</title>
        <authorList>
            <person name="Li L."/>
            <person name="Xu Q.H."/>
            <person name="Lin H.W."/>
            <person name="Lu Y.H."/>
        </authorList>
    </citation>
    <scope>NUCLEOTIDE SEQUENCE [LARGE SCALE GENOMIC DNA]</scope>
    <source>
        <strain evidence="3 4">LHW63021</strain>
    </source>
</reference>
<evidence type="ECO:0000313" key="4">
    <source>
        <dbReference type="Proteomes" id="UP000251891"/>
    </source>
</evidence>
<evidence type="ECO:0000313" key="3">
    <source>
        <dbReference type="EMBL" id="RAY15899.1"/>
    </source>
</evidence>
<dbReference type="InterPro" id="IPR024344">
    <property type="entry name" value="MDMPI_metal-binding"/>
</dbReference>
<comment type="caution">
    <text evidence="3">The sequence shown here is derived from an EMBL/GenBank/DDBJ whole genome shotgun (WGS) entry which is preliminary data.</text>
</comment>
<dbReference type="Pfam" id="PF07398">
    <property type="entry name" value="MDMPI_C"/>
    <property type="match status" value="1"/>
</dbReference>
<keyword evidence="4" id="KW-1185">Reference proteome</keyword>
<dbReference type="GO" id="GO:0016853">
    <property type="term" value="F:isomerase activity"/>
    <property type="evidence" value="ECO:0007669"/>
    <property type="project" value="UniProtKB-KW"/>
</dbReference>
<evidence type="ECO:0000259" key="1">
    <source>
        <dbReference type="Pfam" id="PF07398"/>
    </source>
</evidence>
<sequence length="239" mass="26082">MLTFDRYRTEIAAQTDALADTIAGSDLALAVPTCPRWNLDKLVRHVGGAHLWAATLVERRATEFLKPERQESPDDHPAYLRECAARLVAVLGEAGPEVPVWTWTDERSAGYWARRMTHETVVHRADACLALGRPYDLAPDLAADALTEALEMVLALRGNEEALRGSGETLRFHAPGTGEWQVRLAPAGPELAPGAAADVTASGPVTDLLLALLRRLPPDRLKVSGRDDLLDRWLANTSL</sequence>
<dbReference type="PANTHER" id="PTHR40758:SF1">
    <property type="entry name" value="CONSERVED PROTEIN"/>
    <property type="match status" value="1"/>
</dbReference>
<accession>A0A365HA45</accession>
<dbReference type="AlphaFoldDB" id="A0A365HA45"/>
<protein>
    <submittedName>
        <fullName evidence="3">Maleylpyruvate isomerase family mycothiol-dependent enzyme</fullName>
    </submittedName>
</protein>
<dbReference type="SUPFAM" id="SSF109854">
    <property type="entry name" value="DinB/YfiT-like putative metalloenzymes"/>
    <property type="match status" value="1"/>
</dbReference>
<dbReference type="Proteomes" id="UP000251891">
    <property type="component" value="Unassembled WGS sequence"/>
</dbReference>
<organism evidence="3 4">
    <name type="scientific">Actinomadura craniellae</name>
    <dbReference type="NCBI Taxonomy" id="2231787"/>
    <lineage>
        <taxon>Bacteria</taxon>
        <taxon>Bacillati</taxon>
        <taxon>Actinomycetota</taxon>
        <taxon>Actinomycetes</taxon>
        <taxon>Streptosporangiales</taxon>
        <taxon>Thermomonosporaceae</taxon>
        <taxon>Actinomadura</taxon>
    </lineage>
</organism>
<dbReference type="Pfam" id="PF11716">
    <property type="entry name" value="MDMPI_N"/>
    <property type="match status" value="1"/>
</dbReference>